<keyword evidence="2" id="KW-1185">Reference proteome</keyword>
<sequence length="41" mass="4679">MISPDPPLCCAILINNKPFKIKLTKRLTKGKFDCIINVYDI</sequence>
<evidence type="ECO:0000313" key="2">
    <source>
        <dbReference type="Proteomes" id="UP000005326"/>
    </source>
</evidence>
<dbReference type="EMBL" id="ABCA03000037">
    <property type="protein sequence ID" value="EDS01426.1"/>
    <property type="molecule type" value="Genomic_DNA"/>
</dbReference>
<name>B0MLE2_9FIRM</name>
<protein>
    <submittedName>
        <fullName evidence="1">Uncharacterized protein</fullName>
    </submittedName>
</protein>
<evidence type="ECO:0000313" key="1">
    <source>
        <dbReference type="EMBL" id="EDS01426.1"/>
    </source>
</evidence>
<proteinExistence type="predicted"/>
<comment type="caution">
    <text evidence="1">The sequence shown here is derived from an EMBL/GenBank/DDBJ whole genome shotgun (WGS) entry which is preliminary data.</text>
</comment>
<dbReference type="AlphaFoldDB" id="B0MLE2"/>
<reference evidence="1" key="2">
    <citation type="submission" date="2014-06" db="EMBL/GenBank/DDBJ databases">
        <title>Draft genome sequence of Eubacterium siraeum (DSM 15702).</title>
        <authorList>
            <person name="Sudarsanam P."/>
            <person name="Ley R."/>
            <person name="Guruge J."/>
            <person name="Turnbaugh P.J."/>
            <person name="Mahowald M."/>
            <person name="Liep D."/>
            <person name="Gordon J."/>
        </authorList>
    </citation>
    <scope>NUCLEOTIDE SEQUENCE</scope>
    <source>
        <strain evidence="1">DSM 15702</strain>
    </source>
</reference>
<dbReference type="Proteomes" id="UP000005326">
    <property type="component" value="Unassembled WGS sequence"/>
</dbReference>
<organism evidence="1 2">
    <name type="scientific">[Eubacterium] siraeum DSM 15702</name>
    <dbReference type="NCBI Taxonomy" id="428128"/>
    <lineage>
        <taxon>Bacteria</taxon>
        <taxon>Bacillati</taxon>
        <taxon>Bacillota</taxon>
        <taxon>Clostridia</taxon>
        <taxon>Eubacteriales</taxon>
        <taxon>Oscillospiraceae</taxon>
        <taxon>Oscillospiraceae incertae sedis</taxon>
    </lineage>
</organism>
<accession>B0MLE2</accession>
<reference evidence="1" key="1">
    <citation type="submission" date="2007-10" db="EMBL/GenBank/DDBJ databases">
        <authorList>
            <person name="Fulton L."/>
            <person name="Clifton S."/>
            <person name="Fulton B."/>
            <person name="Xu J."/>
            <person name="Minx P."/>
            <person name="Pepin K.H."/>
            <person name="Johnson M."/>
            <person name="Thiruvilangam P."/>
            <person name="Bhonagiri V."/>
            <person name="Nash W.E."/>
            <person name="Mardis E.R."/>
            <person name="Wilson R.K."/>
        </authorList>
    </citation>
    <scope>NUCLEOTIDE SEQUENCE [LARGE SCALE GENOMIC DNA]</scope>
    <source>
        <strain evidence="1">DSM 15702</strain>
    </source>
</reference>
<gene>
    <name evidence="1" type="ORF">EUBSIR_00631</name>
</gene>